<evidence type="ECO:0000256" key="2">
    <source>
        <dbReference type="ARBA" id="ARBA00022527"/>
    </source>
</evidence>
<feature type="transmembrane region" description="Helical" evidence="8">
    <location>
        <begin position="545"/>
        <end position="565"/>
    </location>
</feature>
<organism evidence="10 11">
    <name type="scientific">Promicromonospora umidemergens</name>
    <dbReference type="NCBI Taxonomy" id="629679"/>
    <lineage>
        <taxon>Bacteria</taxon>
        <taxon>Bacillati</taxon>
        <taxon>Actinomycetota</taxon>
        <taxon>Actinomycetes</taxon>
        <taxon>Micrococcales</taxon>
        <taxon>Promicromonosporaceae</taxon>
        <taxon>Promicromonospora</taxon>
    </lineage>
</organism>
<keyword evidence="2" id="KW-0723">Serine/threonine-protein kinase</keyword>
<evidence type="ECO:0000313" key="11">
    <source>
        <dbReference type="Proteomes" id="UP001500843"/>
    </source>
</evidence>
<dbReference type="SMART" id="SM00220">
    <property type="entry name" value="S_TKc"/>
    <property type="match status" value="1"/>
</dbReference>
<accession>A0ABP8XRB0</accession>
<keyword evidence="5" id="KW-0418">Kinase</keyword>
<sequence>MRPVEGLSLGERYTLVRRIAMGGMGEVWVARDEKLAREIAVKVLREEYTGNEDFLRRLRTEARNSSTLVHPNIAQMFDYGEERGAGYLVMELVLGEPLADLLEREPVLPPARLLPILAQTARGLHAAHLAGVVHRDVKPGNILLEHSGTVKITDFGVSVAQNQVPMTATGMVMGTAQYLSPEQAVGQSATGASDIYALGVVAYEATAGRRPFTGRTPVDIAIAHVNAPVPLLPTSVHPGLAETITKMLEKDPAQRITSADQLARHLDVLAAEIAEDPFGSSRFARRTRRDGQPAGPQRPSNGRSGAAVQPGPSHARRQAPFGQNSGGRHTTVANAQSAPPSPDQGTPSGGHDSSTPAGGYGSGTPAGGYGSGTPAGGYGSGPYGSGPYGSGAHGSDSAGYGTTSGSYGTDAYGRPYSPVPGTPNGGPAPSGPYGTDSSGYGTDSSGYGSDSSGYGTTSGTYGTDAYGRPHGSGYVPPPSGSGASNGASNGTRSYPSRREVHSTRQDGRRVPQQGRSGGHPGKRRNLSSDIQRWVGGIEDRIGVRVSWPLVALVALLLAVLIITLVTGNGDNSALREPWGSSEIYAETLNPPAAAALAASGMMLFNEPYALRQTAMTSKDV</sequence>
<dbReference type="InterPro" id="IPR011009">
    <property type="entry name" value="Kinase-like_dom_sf"/>
</dbReference>
<dbReference type="PROSITE" id="PS00108">
    <property type="entry name" value="PROTEIN_KINASE_ST"/>
    <property type="match status" value="1"/>
</dbReference>
<feature type="compositionally biased region" description="Polar residues" evidence="7">
    <location>
        <begin position="321"/>
        <end position="346"/>
    </location>
</feature>
<reference evidence="11" key="1">
    <citation type="journal article" date="2019" name="Int. J. Syst. Evol. Microbiol.">
        <title>The Global Catalogue of Microorganisms (GCM) 10K type strain sequencing project: providing services to taxonomists for standard genome sequencing and annotation.</title>
        <authorList>
            <consortium name="The Broad Institute Genomics Platform"/>
            <consortium name="The Broad Institute Genome Sequencing Center for Infectious Disease"/>
            <person name="Wu L."/>
            <person name="Ma J."/>
        </authorList>
    </citation>
    <scope>NUCLEOTIDE SEQUENCE [LARGE SCALE GENOMIC DNA]</scope>
    <source>
        <strain evidence="11">JCM 17975</strain>
    </source>
</reference>
<keyword evidence="4" id="KW-0547">Nucleotide-binding</keyword>
<feature type="compositionally biased region" description="Gly residues" evidence="7">
    <location>
        <begin position="358"/>
        <end position="368"/>
    </location>
</feature>
<evidence type="ECO:0000256" key="8">
    <source>
        <dbReference type="SAM" id="Phobius"/>
    </source>
</evidence>
<dbReference type="Proteomes" id="UP001500843">
    <property type="component" value="Unassembled WGS sequence"/>
</dbReference>
<feature type="compositionally biased region" description="Basic and acidic residues" evidence="7">
    <location>
        <begin position="496"/>
        <end position="509"/>
    </location>
</feature>
<comment type="caution">
    <text evidence="10">The sequence shown here is derived from an EMBL/GenBank/DDBJ whole genome shotgun (WGS) entry which is preliminary data.</text>
</comment>
<proteinExistence type="predicted"/>
<keyword evidence="8" id="KW-0812">Transmembrane</keyword>
<dbReference type="InterPro" id="IPR000719">
    <property type="entry name" value="Prot_kinase_dom"/>
</dbReference>
<evidence type="ECO:0000256" key="7">
    <source>
        <dbReference type="SAM" id="MobiDB-lite"/>
    </source>
</evidence>
<dbReference type="CDD" id="cd14014">
    <property type="entry name" value="STKc_PknB_like"/>
    <property type="match status" value="1"/>
</dbReference>
<keyword evidence="8" id="KW-0472">Membrane</keyword>
<dbReference type="PANTHER" id="PTHR43289:SF6">
    <property type="entry name" value="SERINE_THREONINE-PROTEIN KINASE NEKL-3"/>
    <property type="match status" value="1"/>
</dbReference>
<dbReference type="Pfam" id="PF00069">
    <property type="entry name" value="Pkinase"/>
    <property type="match status" value="1"/>
</dbReference>
<evidence type="ECO:0000256" key="6">
    <source>
        <dbReference type="ARBA" id="ARBA00022840"/>
    </source>
</evidence>
<feature type="compositionally biased region" description="Low complexity" evidence="7">
    <location>
        <begin position="433"/>
        <end position="490"/>
    </location>
</feature>
<evidence type="ECO:0000256" key="5">
    <source>
        <dbReference type="ARBA" id="ARBA00022777"/>
    </source>
</evidence>
<dbReference type="Gene3D" id="1.10.510.10">
    <property type="entry name" value="Transferase(Phosphotransferase) domain 1"/>
    <property type="match status" value="1"/>
</dbReference>
<evidence type="ECO:0000313" key="10">
    <source>
        <dbReference type="EMBL" id="GAA4713036.1"/>
    </source>
</evidence>
<dbReference type="PANTHER" id="PTHR43289">
    <property type="entry name" value="MITOGEN-ACTIVATED PROTEIN KINASE KINASE KINASE 20-RELATED"/>
    <property type="match status" value="1"/>
</dbReference>
<keyword evidence="6" id="KW-0067">ATP-binding</keyword>
<evidence type="ECO:0000259" key="9">
    <source>
        <dbReference type="PROSITE" id="PS50011"/>
    </source>
</evidence>
<dbReference type="InterPro" id="IPR008271">
    <property type="entry name" value="Ser/Thr_kinase_AS"/>
</dbReference>
<dbReference type="Gene3D" id="3.30.200.20">
    <property type="entry name" value="Phosphorylase Kinase, domain 1"/>
    <property type="match status" value="1"/>
</dbReference>
<dbReference type="RefSeq" id="WP_253874064.1">
    <property type="nucleotide sequence ID" value="NZ_BAABHM010000017.1"/>
</dbReference>
<dbReference type="PROSITE" id="PS50011">
    <property type="entry name" value="PROTEIN_KINASE_DOM"/>
    <property type="match status" value="1"/>
</dbReference>
<evidence type="ECO:0000256" key="1">
    <source>
        <dbReference type="ARBA" id="ARBA00012513"/>
    </source>
</evidence>
<keyword evidence="3" id="KW-0808">Transferase</keyword>
<keyword evidence="8" id="KW-1133">Transmembrane helix</keyword>
<protein>
    <recommendedName>
        <fullName evidence="1">non-specific serine/threonine protein kinase</fullName>
        <ecNumber evidence="1">2.7.11.1</ecNumber>
    </recommendedName>
</protein>
<dbReference type="EMBL" id="BAABHM010000017">
    <property type="protein sequence ID" value="GAA4713036.1"/>
    <property type="molecule type" value="Genomic_DNA"/>
</dbReference>
<dbReference type="SUPFAM" id="SSF56112">
    <property type="entry name" value="Protein kinase-like (PK-like)"/>
    <property type="match status" value="1"/>
</dbReference>
<keyword evidence="11" id="KW-1185">Reference proteome</keyword>
<evidence type="ECO:0000256" key="4">
    <source>
        <dbReference type="ARBA" id="ARBA00022741"/>
    </source>
</evidence>
<feature type="domain" description="Protein kinase" evidence="9">
    <location>
        <begin position="13"/>
        <end position="268"/>
    </location>
</feature>
<feature type="region of interest" description="Disordered" evidence="7">
    <location>
        <begin position="279"/>
        <end position="368"/>
    </location>
</feature>
<feature type="region of interest" description="Disordered" evidence="7">
    <location>
        <begin position="386"/>
        <end position="527"/>
    </location>
</feature>
<evidence type="ECO:0000256" key="3">
    <source>
        <dbReference type="ARBA" id="ARBA00022679"/>
    </source>
</evidence>
<name>A0ABP8XRB0_9MICO</name>
<feature type="compositionally biased region" description="Low complexity" evidence="7">
    <location>
        <begin position="393"/>
        <end position="413"/>
    </location>
</feature>
<dbReference type="EC" id="2.7.11.1" evidence="1"/>
<gene>
    <name evidence="10" type="ORF">GCM10023198_39990</name>
</gene>